<gene>
    <name evidence="3" type="ORF">VNI00_008704</name>
</gene>
<comment type="caution">
    <text evidence="3">The sequence shown here is derived from an EMBL/GenBank/DDBJ whole genome shotgun (WGS) entry which is preliminary data.</text>
</comment>
<reference evidence="3 4" key="1">
    <citation type="submission" date="2024-01" db="EMBL/GenBank/DDBJ databases">
        <title>A draft genome for a cacao thread blight-causing isolate of Paramarasmius palmivorus.</title>
        <authorList>
            <person name="Baruah I.K."/>
            <person name="Bukari Y."/>
            <person name="Amoako-Attah I."/>
            <person name="Meinhardt L.W."/>
            <person name="Bailey B.A."/>
            <person name="Cohen S.P."/>
        </authorList>
    </citation>
    <scope>NUCLEOTIDE SEQUENCE [LARGE SCALE GENOMIC DNA]</scope>
    <source>
        <strain evidence="3 4">GH-12</strain>
    </source>
</reference>
<sequence length="165" mass="17844">MYPPSSRTIVDRNTRTSVPSHTLTQSATDPPTSGRLVLRSDKLPWTIVVQAGTAPTSQPRTGAKFYIAGSGTQGSQVSNLDVIHAIHNTLSVRVTKEEWNALGTGSRAQRKVTKAYENRCRATGGGWDQGVKRIDWLGGKTRLVGVEVDKTASETGVAKLIFEKP</sequence>
<dbReference type="InterPro" id="IPR046522">
    <property type="entry name" value="DUF6699"/>
</dbReference>
<accession>A0AAW0CYU8</accession>
<name>A0AAW0CYU8_9AGAR</name>
<evidence type="ECO:0000256" key="1">
    <source>
        <dbReference type="SAM" id="MobiDB-lite"/>
    </source>
</evidence>
<evidence type="ECO:0000313" key="4">
    <source>
        <dbReference type="Proteomes" id="UP001383192"/>
    </source>
</evidence>
<dbReference type="Pfam" id="PF20415">
    <property type="entry name" value="DUF6699"/>
    <property type="match status" value="1"/>
</dbReference>
<proteinExistence type="predicted"/>
<protein>
    <recommendedName>
        <fullName evidence="2">DUF6699 domain-containing protein</fullName>
    </recommendedName>
</protein>
<evidence type="ECO:0000259" key="2">
    <source>
        <dbReference type="Pfam" id="PF20415"/>
    </source>
</evidence>
<keyword evidence="4" id="KW-1185">Reference proteome</keyword>
<feature type="domain" description="DUF6699" evidence="2">
    <location>
        <begin position="3"/>
        <end position="148"/>
    </location>
</feature>
<feature type="region of interest" description="Disordered" evidence="1">
    <location>
        <begin position="1"/>
        <end position="36"/>
    </location>
</feature>
<evidence type="ECO:0000313" key="3">
    <source>
        <dbReference type="EMBL" id="KAK7042967.1"/>
    </source>
</evidence>
<dbReference type="Proteomes" id="UP001383192">
    <property type="component" value="Unassembled WGS sequence"/>
</dbReference>
<feature type="compositionally biased region" description="Polar residues" evidence="1">
    <location>
        <begin position="15"/>
        <end position="31"/>
    </location>
</feature>
<organism evidence="3 4">
    <name type="scientific">Paramarasmius palmivorus</name>
    <dbReference type="NCBI Taxonomy" id="297713"/>
    <lineage>
        <taxon>Eukaryota</taxon>
        <taxon>Fungi</taxon>
        <taxon>Dikarya</taxon>
        <taxon>Basidiomycota</taxon>
        <taxon>Agaricomycotina</taxon>
        <taxon>Agaricomycetes</taxon>
        <taxon>Agaricomycetidae</taxon>
        <taxon>Agaricales</taxon>
        <taxon>Marasmiineae</taxon>
        <taxon>Marasmiaceae</taxon>
        <taxon>Paramarasmius</taxon>
    </lineage>
</organism>
<dbReference type="AlphaFoldDB" id="A0AAW0CYU8"/>
<dbReference type="EMBL" id="JAYKXP010000030">
    <property type="protein sequence ID" value="KAK7042967.1"/>
    <property type="molecule type" value="Genomic_DNA"/>
</dbReference>